<dbReference type="Gene3D" id="2.30.110.10">
    <property type="entry name" value="Electron Transport, Fmn-binding Protein, Chain A"/>
    <property type="match status" value="1"/>
</dbReference>
<keyword evidence="7" id="KW-1185">Reference proteome</keyword>
<dbReference type="GO" id="GO:0010181">
    <property type="term" value="F:FMN binding"/>
    <property type="evidence" value="ECO:0007669"/>
    <property type="project" value="InterPro"/>
</dbReference>
<dbReference type="PANTHER" id="PTHR10851:SF0">
    <property type="entry name" value="PYRIDOXINE-5'-PHOSPHATE OXIDASE"/>
    <property type="match status" value="1"/>
</dbReference>
<organism evidence="6 7">
    <name type="scientific">Nitritalea halalkaliphila LW7</name>
    <dbReference type="NCBI Taxonomy" id="1189621"/>
    <lineage>
        <taxon>Bacteria</taxon>
        <taxon>Pseudomonadati</taxon>
        <taxon>Bacteroidota</taxon>
        <taxon>Cytophagia</taxon>
        <taxon>Cytophagales</taxon>
        <taxon>Cyclobacteriaceae</taxon>
        <taxon>Nitritalea</taxon>
    </lineage>
</organism>
<dbReference type="STRING" id="1189621.A3SI_18203"/>
<sequence>MELADIRKEYKLRTLELSDVQENPVLQLESWVKEAVEAQVNEPNAMTLSTVNSLGRPSSRVVLLKGIQEGKLVFFTNYDSQKGREIENFPHVALNFHWAELERQVRVEGFAEKISQRSPTLTSSPALSAARSGHGFRLKAGRFQTVPTWKPKSRNFVLNTRRTAFKGLPTGVDTLYLWSTWSFGKGVLLAYTTASPTPLMMKVKFGRSPD</sequence>
<keyword evidence="2" id="KW-0285">Flavoprotein</keyword>
<evidence type="ECO:0000256" key="1">
    <source>
        <dbReference type="ARBA" id="ARBA00001917"/>
    </source>
</evidence>
<dbReference type="InterPro" id="IPR000659">
    <property type="entry name" value="Pyridox_Oxase"/>
</dbReference>
<reference evidence="6 7" key="1">
    <citation type="submission" date="2012-05" db="EMBL/GenBank/DDBJ databases">
        <title>Genome sequence of Nitritalea halalkaliphila LW7.</title>
        <authorList>
            <person name="Jangir P.K."/>
            <person name="Singh A."/>
            <person name="Shivaji S."/>
            <person name="Sharma R."/>
        </authorList>
    </citation>
    <scope>NUCLEOTIDE SEQUENCE [LARGE SCALE GENOMIC DNA]</scope>
    <source>
        <strain evidence="6 7">LW7</strain>
    </source>
</reference>
<dbReference type="Proteomes" id="UP000005551">
    <property type="component" value="Unassembled WGS sequence"/>
</dbReference>
<dbReference type="AlphaFoldDB" id="I5BUM1"/>
<keyword evidence="4 6" id="KW-0560">Oxidoreductase</keyword>
<evidence type="ECO:0000256" key="3">
    <source>
        <dbReference type="ARBA" id="ARBA00022643"/>
    </source>
</evidence>
<dbReference type="InterPro" id="IPR012349">
    <property type="entry name" value="Split_barrel_FMN-bd"/>
</dbReference>
<evidence type="ECO:0000256" key="2">
    <source>
        <dbReference type="ARBA" id="ARBA00022630"/>
    </source>
</evidence>
<keyword evidence="3" id="KW-0288">FMN</keyword>
<comment type="caution">
    <text evidence="6">The sequence shown here is derived from an EMBL/GenBank/DDBJ whole genome shotgun (WGS) entry which is preliminary data.</text>
</comment>
<dbReference type="PANTHER" id="PTHR10851">
    <property type="entry name" value="PYRIDOXINE-5-PHOSPHATE OXIDASE"/>
    <property type="match status" value="1"/>
</dbReference>
<name>I5BUM1_9BACT</name>
<evidence type="ECO:0000256" key="4">
    <source>
        <dbReference type="ARBA" id="ARBA00023002"/>
    </source>
</evidence>
<dbReference type="EC" id="1.4.3.5" evidence="6"/>
<accession>I5BUM1</accession>
<dbReference type="GO" id="GO:0004733">
    <property type="term" value="F:pyridoxamine phosphate oxidase activity"/>
    <property type="evidence" value="ECO:0007669"/>
    <property type="project" value="UniProtKB-EC"/>
</dbReference>
<dbReference type="EMBL" id="AJYA01000063">
    <property type="protein sequence ID" value="EIM73273.1"/>
    <property type="molecule type" value="Genomic_DNA"/>
</dbReference>
<evidence type="ECO:0000313" key="7">
    <source>
        <dbReference type="Proteomes" id="UP000005551"/>
    </source>
</evidence>
<dbReference type="PATRIC" id="fig|1189621.3.peg.3778"/>
<evidence type="ECO:0000313" key="6">
    <source>
        <dbReference type="EMBL" id="EIM73273.1"/>
    </source>
</evidence>
<dbReference type="InterPro" id="IPR011576">
    <property type="entry name" value="Pyridox_Oxase_N"/>
</dbReference>
<proteinExistence type="predicted"/>
<dbReference type="NCBIfam" id="NF004231">
    <property type="entry name" value="PRK05679.1"/>
    <property type="match status" value="1"/>
</dbReference>
<feature type="domain" description="Pyridoxamine 5'-phosphate oxidase N-terminal" evidence="5">
    <location>
        <begin position="33"/>
        <end position="117"/>
    </location>
</feature>
<dbReference type="SUPFAM" id="SSF50475">
    <property type="entry name" value="FMN-binding split barrel"/>
    <property type="match status" value="1"/>
</dbReference>
<comment type="cofactor">
    <cofactor evidence="1">
        <name>FMN</name>
        <dbReference type="ChEBI" id="CHEBI:58210"/>
    </cofactor>
</comment>
<dbReference type="Pfam" id="PF01243">
    <property type="entry name" value="PNPOx_N"/>
    <property type="match status" value="1"/>
</dbReference>
<dbReference type="GO" id="GO:0008615">
    <property type="term" value="P:pyridoxine biosynthetic process"/>
    <property type="evidence" value="ECO:0007669"/>
    <property type="project" value="InterPro"/>
</dbReference>
<gene>
    <name evidence="6" type="ORF">A3SI_18203</name>
</gene>
<evidence type="ECO:0000259" key="5">
    <source>
        <dbReference type="Pfam" id="PF01243"/>
    </source>
</evidence>
<protein>
    <submittedName>
        <fullName evidence="6">Pyridoxamine 5'-phosphate oxidase</fullName>
        <ecNumber evidence="6">1.4.3.5</ecNumber>
    </submittedName>
</protein>